<dbReference type="RefSeq" id="WP_096602777.1">
    <property type="nucleotide sequence ID" value="NZ_OBEN01000008.1"/>
</dbReference>
<reference evidence="2" key="1">
    <citation type="submission" date="2017-09" db="EMBL/GenBank/DDBJ databases">
        <authorList>
            <person name="Varghese N."/>
            <person name="Submissions S."/>
        </authorList>
    </citation>
    <scope>NUCLEOTIDE SEQUENCE [LARGE SCALE GENOMIC DNA]</scope>
    <source>
        <strain evidence="2">DSM 2913</strain>
    </source>
</reference>
<accession>A0A285P1G3</accession>
<name>A0A285P1G3_9AQUI</name>
<evidence type="ECO:0000313" key="1">
    <source>
        <dbReference type="EMBL" id="SNZ15565.1"/>
    </source>
</evidence>
<gene>
    <name evidence="1" type="ORF">SAMN06265353_1402</name>
</gene>
<dbReference type="AlphaFoldDB" id="A0A285P1G3"/>
<dbReference type="EMBL" id="OBEN01000008">
    <property type="protein sequence ID" value="SNZ15565.1"/>
    <property type="molecule type" value="Genomic_DNA"/>
</dbReference>
<evidence type="ECO:0000313" key="2">
    <source>
        <dbReference type="Proteomes" id="UP000218627"/>
    </source>
</evidence>
<dbReference type="Proteomes" id="UP000218627">
    <property type="component" value="Unassembled WGS sequence"/>
</dbReference>
<organism evidence="1 2">
    <name type="scientific">Hydrogenobacter hydrogenophilus</name>
    <dbReference type="NCBI Taxonomy" id="35835"/>
    <lineage>
        <taxon>Bacteria</taxon>
        <taxon>Pseudomonadati</taxon>
        <taxon>Aquificota</taxon>
        <taxon>Aquificia</taxon>
        <taxon>Aquificales</taxon>
        <taxon>Aquificaceae</taxon>
        <taxon>Hydrogenobacter</taxon>
    </lineage>
</organism>
<sequence>MEPIEVLLKKVERGEIDPYDVDLKALIEDFRQRLGEVSLPYVGLFLEAVVRLLKLELEYFFPSVEIKSRERKITLKEVKEALEDLHLEDLLPVYQVSVGRPKGSIGTPRSITTEKESLDPPLHKTFSPKEYIRRLKEYGLEDWQDVERFLLSLTDRVERVRFLMAWLIYQQD</sequence>
<protein>
    <submittedName>
        <fullName evidence="1">Uncharacterized protein</fullName>
    </submittedName>
</protein>
<proteinExistence type="predicted"/>
<keyword evidence="2" id="KW-1185">Reference proteome</keyword>